<name>A0ABN7WJ36_GIGMA</name>
<evidence type="ECO:0000313" key="2">
    <source>
        <dbReference type="EMBL" id="CAG8833617.1"/>
    </source>
</evidence>
<feature type="compositionally biased region" description="Polar residues" evidence="1">
    <location>
        <begin position="27"/>
        <end position="43"/>
    </location>
</feature>
<feature type="non-terminal residue" evidence="2">
    <location>
        <position position="140"/>
    </location>
</feature>
<comment type="caution">
    <text evidence="2">The sequence shown here is derived from an EMBL/GenBank/DDBJ whole genome shotgun (WGS) entry which is preliminary data.</text>
</comment>
<dbReference type="Proteomes" id="UP000789901">
    <property type="component" value="Unassembled WGS sequence"/>
</dbReference>
<keyword evidence="3" id="KW-1185">Reference proteome</keyword>
<dbReference type="EMBL" id="CAJVQB010047773">
    <property type="protein sequence ID" value="CAG8833617.1"/>
    <property type="molecule type" value="Genomic_DNA"/>
</dbReference>
<gene>
    <name evidence="2" type="ORF">GMARGA_LOCUS31644</name>
</gene>
<protein>
    <submittedName>
        <fullName evidence="2">40512_t:CDS:1</fullName>
    </submittedName>
</protein>
<accession>A0ABN7WJ36</accession>
<feature type="region of interest" description="Disordered" evidence="1">
    <location>
        <begin position="14"/>
        <end position="62"/>
    </location>
</feature>
<sequence length="140" mass="16157">MDVLLKIVTKLPTQTDCQDEMKDSIQKLGQSPTDHPISESNGWPTKESEESDEEISDSGHSSWKYNEEQLAHELWAETTWTGQVGYGWINTPDSNHIFTNKNMDEAYLIDLLQWGKEGHSPKFEDDEDYEMIEQLSCIYP</sequence>
<evidence type="ECO:0000256" key="1">
    <source>
        <dbReference type="SAM" id="MobiDB-lite"/>
    </source>
</evidence>
<proteinExistence type="predicted"/>
<organism evidence="2 3">
    <name type="scientific">Gigaspora margarita</name>
    <dbReference type="NCBI Taxonomy" id="4874"/>
    <lineage>
        <taxon>Eukaryota</taxon>
        <taxon>Fungi</taxon>
        <taxon>Fungi incertae sedis</taxon>
        <taxon>Mucoromycota</taxon>
        <taxon>Glomeromycotina</taxon>
        <taxon>Glomeromycetes</taxon>
        <taxon>Diversisporales</taxon>
        <taxon>Gigasporaceae</taxon>
        <taxon>Gigaspora</taxon>
    </lineage>
</organism>
<reference evidence="2 3" key="1">
    <citation type="submission" date="2021-06" db="EMBL/GenBank/DDBJ databases">
        <authorList>
            <person name="Kallberg Y."/>
            <person name="Tangrot J."/>
            <person name="Rosling A."/>
        </authorList>
    </citation>
    <scope>NUCLEOTIDE SEQUENCE [LARGE SCALE GENOMIC DNA]</scope>
    <source>
        <strain evidence="2 3">120-4 pot B 10/14</strain>
    </source>
</reference>
<evidence type="ECO:0000313" key="3">
    <source>
        <dbReference type="Proteomes" id="UP000789901"/>
    </source>
</evidence>